<feature type="active site" description="For OMPdecase activity" evidence="8">
    <location>
        <position position="63"/>
    </location>
</feature>
<dbReference type="CDD" id="cd04725">
    <property type="entry name" value="OMP_decarboxylase_like"/>
    <property type="match status" value="1"/>
</dbReference>
<evidence type="ECO:0000256" key="4">
    <source>
        <dbReference type="ARBA" id="ARBA00022975"/>
    </source>
</evidence>
<feature type="binding site" evidence="7 9">
    <location>
        <position position="215"/>
    </location>
    <ligand>
        <name>substrate</name>
    </ligand>
</feature>
<comment type="caution">
    <text evidence="12">The sequence shown here is derived from an EMBL/GenBank/DDBJ whole genome shotgun (WGS) entry which is preliminary data.</text>
</comment>
<evidence type="ECO:0000256" key="3">
    <source>
        <dbReference type="ARBA" id="ARBA00022793"/>
    </source>
</evidence>
<evidence type="ECO:0000313" key="12">
    <source>
        <dbReference type="EMBL" id="MCJ8500654.1"/>
    </source>
</evidence>
<feature type="domain" description="Orotidine 5'-phosphate decarboxylase" evidence="11">
    <location>
        <begin position="7"/>
        <end position="231"/>
    </location>
</feature>
<evidence type="ECO:0000313" key="13">
    <source>
        <dbReference type="Proteomes" id="UP001165427"/>
    </source>
</evidence>
<feature type="binding site" evidence="7 9">
    <location>
        <position position="119"/>
    </location>
    <ligand>
        <name>substrate</name>
    </ligand>
</feature>
<organism evidence="12 13">
    <name type="scientific">Desulfatitalea alkaliphila</name>
    <dbReference type="NCBI Taxonomy" id="2929485"/>
    <lineage>
        <taxon>Bacteria</taxon>
        <taxon>Pseudomonadati</taxon>
        <taxon>Thermodesulfobacteriota</taxon>
        <taxon>Desulfobacteria</taxon>
        <taxon>Desulfobacterales</taxon>
        <taxon>Desulfosarcinaceae</taxon>
        <taxon>Desulfatitalea</taxon>
    </lineage>
</organism>
<feature type="active site" description="Proton donor" evidence="7">
    <location>
        <position position="65"/>
    </location>
</feature>
<reference evidence="12" key="1">
    <citation type="submission" date="2022-04" db="EMBL/GenBank/DDBJ databases">
        <title>Desulfatitalea alkaliphila sp. nov., a novel anaerobic sulfate-reducing bacterium isolated from terrestrial mud volcano, Taman Peninsula, Russia.</title>
        <authorList>
            <person name="Khomyakova M.A."/>
            <person name="Merkel A.Y."/>
            <person name="Slobodkin A.I."/>
        </authorList>
    </citation>
    <scope>NUCLEOTIDE SEQUENCE</scope>
    <source>
        <strain evidence="12">M08but</strain>
    </source>
</reference>
<comment type="function">
    <text evidence="1 7">Catalyzes the decarboxylation of orotidine 5'-monophosphate (OMP) to uridine 5'-monophosphate (UMP).</text>
</comment>
<feature type="binding site" evidence="7 9">
    <location>
        <position position="35"/>
    </location>
    <ligand>
        <name>substrate</name>
    </ligand>
</feature>
<feature type="binding site" evidence="7 9">
    <location>
        <position position="195"/>
    </location>
    <ligand>
        <name>substrate</name>
    </ligand>
</feature>
<dbReference type="NCBIfam" id="NF001273">
    <property type="entry name" value="PRK00230.1"/>
    <property type="match status" value="1"/>
</dbReference>
<feature type="active site" description="For OMPdecase activity" evidence="8">
    <location>
        <position position="65"/>
    </location>
</feature>
<evidence type="ECO:0000256" key="8">
    <source>
        <dbReference type="PIRSR" id="PIRSR614732-1"/>
    </source>
</evidence>
<dbReference type="InterPro" id="IPR013785">
    <property type="entry name" value="Aldolase_TIM"/>
</dbReference>
<dbReference type="PROSITE" id="PS00156">
    <property type="entry name" value="OMPDECASE"/>
    <property type="match status" value="1"/>
</dbReference>
<dbReference type="InterPro" id="IPR011060">
    <property type="entry name" value="RibuloseP-bd_barrel"/>
</dbReference>
<evidence type="ECO:0000256" key="9">
    <source>
        <dbReference type="PIRSR" id="PIRSR614732-2"/>
    </source>
</evidence>
<feature type="binding site" evidence="7">
    <location>
        <begin position="63"/>
        <end position="72"/>
    </location>
    <ligand>
        <name>substrate</name>
    </ligand>
</feature>
<dbReference type="PANTHER" id="PTHR32119">
    <property type="entry name" value="OROTIDINE 5'-PHOSPHATE DECARBOXYLASE"/>
    <property type="match status" value="1"/>
</dbReference>
<evidence type="ECO:0000259" key="11">
    <source>
        <dbReference type="SMART" id="SM00934"/>
    </source>
</evidence>
<keyword evidence="4 7" id="KW-0665">Pyrimidine biosynthesis</keyword>
<dbReference type="AlphaFoldDB" id="A0AA41UJ05"/>
<dbReference type="HAMAP" id="MF_01200_B">
    <property type="entry name" value="OMPdecase_type1_B"/>
    <property type="match status" value="1"/>
</dbReference>
<evidence type="ECO:0000256" key="7">
    <source>
        <dbReference type="HAMAP-Rule" id="MF_01200"/>
    </source>
</evidence>
<comment type="catalytic activity">
    <reaction evidence="6 7 10">
        <text>orotidine 5'-phosphate + H(+) = UMP + CO2</text>
        <dbReference type="Rhea" id="RHEA:11596"/>
        <dbReference type="ChEBI" id="CHEBI:15378"/>
        <dbReference type="ChEBI" id="CHEBI:16526"/>
        <dbReference type="ChEBI" id="CHEBI:57538"/>
        <dbReference type="ChEBI" id="CHEBI:57865"/>
        <dbReference type="EC" id="4.1.1.23"/>
    </reaction>
</comment>
<name>A0AA41UJ05_9BACT</name>
<dbReference type="Pfam" id="PF00215">
    <property type="entry name" value="OMPdecase"/>
    <property type="match status" value="1"/>
</dbReference>
<evidence type="ECO:0000256" key="10">
    <source>
        <dbReference type="RuleBase" id="RU000512"/>
    </source>
</evidence>
<keyword evidence="5 7" id="KW-0456">Lyase</keyword>
<evidence type="ECO:0000256" key="5">
    <source>
        <dbReference type="ARBA" id="ARBA00023239"/>
    </source>
</evidence>
<keyword evidence="3 7" id="KW-0210">Decarboxylase</keyword>
<sequence>MRSGKDYIIFPLDVADDDDARRLVALLHQEVGMFKIGLELFVRYGPALVQWVAAQGRAGVFLDLKLHDIPVTVERAMRGVAGLPVDLTTVHCGESRPMLEGAVRGGAGRVKVLGVTVLTSVSAAQLRAAGYADDMVADLQRLVLHKAQMAHEAGCAGVVCSGHEVATIKQRLGAAFLAVTPGIRPAWSLAKKDDQARVVTPAMAVARGADYLVIGRPIRDAADPVAAARRVAAEIENALDDRDTDGIINK</sequence>
<dbReference type="EMBL" id="JALJRB010000007">
    <property type="protein sequence ID" value="MCJ8500654.1"/>
    <property type="molecule type" value="Genomic_DNA"/>
</dbReference>
<dbReference type="PANTHER" id="PTHR32119:SF2">
    <property type="entry name" value="OROTIDINE 5'-PHOSPHATE DECARBOXYLASE"/>
    <property type="match status" value="1"/>
</dbReference>
<dbReference type="InterPro" id="IPR047596">
    <property type="entry name" value="OMPdecase_bac"/>
</dbReference>
<comment type="subunit">
    <text evidence="7">Homodimer.</text>
</comment>
<feature type="binding site" evidence="7 9">
    <location>
        <position position="216"/>
    </location>
    <ligand>
        <name>substrate</name>
    </ligand>
</feature>
<dbReference type="NCBIfam" id="TIGR01740">
    <property type="entry name" value="pyrF"/>
    <property type="match status" value="1"/>
</dbReference>
<proteinExistence type="inferred from homology"/>
<feature type="binding site" evidence="7 9">
    <location>
        <position position="184"/>
    </location>
    <ligand>
        <name>substrate</name>
    </ligand>
</feature>
<comment type="pathway">
    <text evidence="2 7 10">Pyrimidine metabolism; UMP biosynthesis via de novo pathway; UMP from orotate: step 2/2.</text>
</comment>
<dbReference type="GO" id="GO:0044205">
    <property type="term" value="P:'de novo' UMP biosynthetic process"/>
    <property type="evidence" value="ECO:0007669"/>
    <property type="project" value="UniProtKB-UniRule"/>
</dbReference>
<feature type="binding site" evidence="7 9">
    <location>
        <position position="13"/>
    </location>
    <ligand>
        <name>substrate</name>
    </ligand>
</feature>
<evidence type="ECO:0000256" key="6">
    <source>
        <dbReference type="ARBA" id="ARBA00049157"/>
    </source>
</evidence>
<dbReference type="GO" id="GO:0006207">
    <property type="term" value="P:'de novo' pyrimidine nucleobase biosynthetic process"/>
    <property type="evidence" value="ECO:0007669"/>
    <property type="project" value="InterPro"/>
</dbReference>
<dbReference type="InterPro" id="IPR014732">
    <property type="entry name" value="OMPdecase"/>
</dbReference>
<dbReference type="InterPro" id="IPR001754">
    <property type="entry name" value="OMPdeCOase_dom"/>
</dbReference>
<dbReference type="Gene3D" id="3.20.20.70">
    <property type="entry name" value="Aldolase class I"/>
    <property type="match status" value="1"/>
</dbReference>
<dbReference type="SMART" id="SM00934">
    <property type="entry name" value="OMPdecase"/>
    <property type="match status" value="1"/>
</dbReference>
<dbReference type="GO" id="GO:0004590">
    <property type="term" value="F:orotidine-5'-phosphate decarboxylase activity"/>
    <property type="evidence" value="ECO:0007669"/>
    <property type="project" value="UniProtKB-UniRule"/>
</dbReference>
<dbReference type="RefSeq" id="WP_246905703.1">
    <property type="nucleotide sequence ID" value="NZ_JALJRB010000007.1"/>
</dbReference>
<dbReference type="Proteomes" id="UP001165427">
    <property type="component" value="Unassembled WGS sequence"/>
</dbReference>
<evidence type="ECO:0000256" key="2">
    <source>
        <dbReference type="ARBA" id="ARBA00004861"/>
    </source>
</evidence>
<dbReference type="SUPFAM" id="SSF51366">
    <property type="entry name" value="Ribulose-phoshate binding barrel"/>
    <property type="match status" value="1"/>
</dbReference>
<dbReference type="EC" id="4.1.1.23" evidence="7"/>
<feature type="active site" description="For OMPdecase activity" evidence="8">
    <location>
        <position position="68"/>
    </location>
</feature>
<accession>A0AA41UJ05</accession>
<protein>
    <recommendedName>
        <fullName evidence="7">Orotidine 5'-phosphate decarboxylase</fullName>
        <ecNumber evidence="7">4.1.1.23</ecNumber>
    </recommendedName>
    <alternativeName>
        <fullName evidence="7">OMP decarboxylase</fullName>
        <shortName evidence="7">OMPDCase</shortName>
        <shortName evidence="7">OMPdecase</shortName>
    </alternativeName>
</protein>
<evidence type="ECO:0000256" key="1">
    <source>
        <dbReference type="ARBA" id="ARBA00002356"/>
    </source>
</evidence>
<gene>
    <name evidence="7 12" type="primary">pyrF</name>
    <name evidence="12" type="ORF">MRX98_08730</name>
</gene>
<comment type="similarity">
    <text evidence="7">Belongs to the OMP decarboxylase family. Type 1 subfamily.</text>
</comment>
<dbReference type="GO" id="GO:0005829">
    <property type="term" value="C:cytosol"/>
    <property type="evidence" value="ECO:0007669"/>
    <property type="project" value="TreeGrafter"/>
</dbReference>
<dbReference type="InterPro" id="IPR018089">
    <property type="entry name" value="OMPdecase_AS"/>
</dbReference>
<keyword evidence="13" id="KW-1185">Reference proteome</keyword>